<protein>
    <submittedName>
        <fullName evidence="2">Uncharacterized protein</fullName>
    </submittedName>
</protein>
<dbReference type="AlphaFoldDB" id="A0A5J4XBR2"/>
<dbReference type="Proteomes" id="UP000324800">
    <property type="component" value="Unassembled WGS sequence"/>
</dbReference>
<accession>A0A5J4XBR2</accession>
<feature type="region of interest" description="Disordered" evidence="1">
    <location>
        <begin position="1"/>
        <end position="134"/>
    </location>
</feature>
<evidence type="ECO:0000313" key="2">
    <source>
        <dbReference type="EMBL" id="KAA6403965.1"/>
    </source>
</evidence>
<sequence length="195" mass="22862">MKENTKDQEKGRSRYKHIDRDRDRNKDRERSREKHSEGGKTKERDKDREKRKIKEHERDGAYKREIDKDSDRNKNKEKDRHEVQKEGIDNVKEYNPTPLLQVPAKQPEHRIIQLKQPQMNQSLQSPSQQQQSADFSSGIILNGENSGIILNSGNVQLPNNVTVIKGRGSKSSQRMRSETEVSFFIVKDRRSSRNK</sequence>
<evidence type="ECO:0000313" key="3">
    <source>
        <dbReference type="Proteomes" id="UP000324800"/>
    </source>
</evidence>
<feature type="compositionally biased region" description="Basic and acidic residues" evidence="1">
    <location>
        <begin position="1"/>
        <end position="92"/>
    </location>
</feature>
<gene>
    <name evidence="2" type="ORF">EZS28_000511</name>
</gene>
<organism evidence="2 3">
    <name type="scientific">Streblomastix strix</name>
    <dbReference type="NCBI Taxonomy" id="222440"/>
    <lineage>
        <taxon>Eukaryota</taxon>
        <taxon>Metamonada</taxon>
        <taxon>Preaxostyla</taxon>
        <taxon>Oxymonadida</taxon>
        <taxon>Streblomastigidae</taxon>
        <taxon>Streblomastix</taxon>
    </lineage>
</organism>
<dbReference type="EMBL" id="SNRW01000042">
    <property type="protein sequence ID" value="KAA6403965.1"/>
    <property type="molecule type" value="Genomic_DNA"/>
</dbReference>
<evidence type="ECO:0000256" key="1">
    <source>
        <dbReference type="SAM" id="MobiDB-lite"/>
    </source>
</evidence>
<proteinExistence type="predicted"/>
<feature type="compositionally biased region" description="Low complexity" evidence="1">
    <location>
        <begin position="116"/>
        <end position="134"/>
    </location>
</feature>
<reference evidence="2 3" key="1">
    <citation type="submission" date="2019-03" db="EMBL/GenBank/DDBJ databases">
        <title>Single cell metagenomics reveals metabolic interactions within the superorganism composed of flagellate Streblomastix strix and complex community of Bacteroidetes bacteria on its surface.</title>
        <authorList>
            <person name="Treitli S.C."/>
            <person name="Kolisko M."/>
            <person name="Husnik F."/>
            <person name="Keeling P."/>
            <person name="Hampl V."/>
        </authorList>
    </citation>
    <scope>NUCLEOTIDE SEQUENCE [LARGE SCALE GENOMIC DNA]</scope>
    <source>
        <strain evidence="2">ST1C</strain>
    </source>
</reference>
<name>A0A5J4XBR2_9EUKA</name>
<comment type="caution">
    <text evidence="2">The sequence shown here is derived from an EMBL/GenBank/DDBJ whole genome shotgun (WGS) entry which is preliminary data.</text>
</comment>